<comment type="subunit">
    <text evidence="4">Homohexamer; trimer of dimers.</text>
</comment>
<dbReference type="CDD" id="cd04301">
    <property type="entry name" value="NAT_SF"/>
    <property type="match status" value="1"/>
</dbReference>
<dbReference type="Gene3D" id="3.30.1050.10">
    <property type="entry name" value="SCP2 sterol-binding domain"/>
    <property type="match status" value="1"/>
</dbReference>
<evidence type="ECO:0000313" key="7">
    <source>
        <dbReference type="Proteomes" id="UP000272015"/>
    </source>
</evidence>
<dbReference type="PANTHER" id="PTHR37817:SF1">
    <property type="entry name" value="N-ACETYLTRANSFERASE EIS"/>
    <property type="match status" value="1"/>
</dbReference>
<gene>
    <name evidence="6" type="ORF">D6T64_20425</name>
</gene>
<comment type="caution">
    <text evidence="6">The sequence shown here is derived from an EMBL/GenBank/DDBJ whole genome shotgun (WGS) entry which is preliminary data.</text>
</comment>
<keyword evidence="2 4" id="KW-0808">Transferase</keyword>
<evidence type="ECO:0000256" key="3">
    <source>
        <dbReference type="ARBA" id="ARBA00023315"/>
    </source>
</evidence>
<evidence type="ECO:0000256" key="1">
    <source>
        <dbReference type="ARBA" id="ARBA00009213"/>
    </source>
</evidence>
<dbReference type="InterPro" id="IPR016181">
    <property type="entry name" value="Acyl_CoA_acyltransferase"/>
</dbReference>
<dbReference type="InterPro" id="IPR041380">
    <property type="entry name" value="Acetyltransf_17"/>
</dbReference>
<sequence length="452" mass="48010">MTENTSTPAPVDPESAAALATNGLELTLLDPVTGTEQVRRWILAESRGFHEPEPSDERLAGQAAEIAADRMSAVWDATAADPETPVATIRSWVMGLTVPGGAALPAWAISSVTVSPTHRRRGIARALLGGELREAARAGLAMAMLTVSEATIYARYGFGPAVHQADYLIDSTRAHWTGPTPAGRVQFVSPESLLVDGQALFDRARPLSPGEVDRRPNIWADKLGLNPRHPGATTKDLRAVRFDDADGVPQGFALYTVAIIDNSFPARLTLTDLVAATGDASAALWRFLLEMDLVTEITAPHRSVSEPVSWQISDRRAVRKVDESDHLWLRILDVPAALAARTYAAADDFVLEVTDDLGFAAGRFAFSTTPTSTTTDAAGRAHPLPATADPAIDTPAAALALTVADLGSLYLGGASAVELVRAGRVRELTPGAAARFDAVMRTQLPPFLSTGF</sequence>
<name>A0A3A5MA86_9MICO</name>
<evidence type="ECO:0000256" key="4">
    <source>
        <dbReference type="HAMAP-Rule" id="MF_01812"/>
    </source>
</evidence>
<dbReference type="EMBL" id="QZVS01000096">
    <property type="protein sequence ID" value="RJT85275.1"/>
    <property type="molecule type" value="Genomic_DNA"/>
</dbReference>
<dbReference type="Pfam" id="PF13530">
    <property type="entry name" value="SCP2_2"/>
    <property type="match status" value="1"/>
</dbReference>
<evidence type="ECO:0000256" key="2">
    <source>
        <dbReference type="ARBA" id="ARBA00022679"/>
    </source>
</evidence>
<feature type="active site" description="Proton acceptor; via carboxylate" evidence="4">
    <location>
        <position position="452"/>
    </location>
</feature>
<accession>A0A3A5MA86</accession>
<organism evidence="6 7">
    <name type="scientific">Cryobacterium melibiosiphilum</name>
    <dbReference type="NCBI Taxonomy" id="995039"/>
    <lineage>
        <taxon>Bacteria</taxon>
        <taxon>Bacillati</taxon>
        <taxon>Actinomycetota</taxon>
        <taxon>Actinomycetes</taxon>
        <taxon>Micrococcales</taxon>
        <taxon>Microbacteriaceae</taxon>
        <taxon>Cryobacterium</taxon>
    </lineage>
</organism>
<dbReference type="HAMAP" id="MF_01812">
    <property type="entry name" value="Eis"/>
    <property type="match status" value="1"/>
</dbReference>
<dbReference type="Gene3D" id="3.40.630.30">
    <property type="match status" value="2"/>
</dbReference>
<keyword evidence="3 4" id="KW-0012">Acyltransferase</keyword>
<dbReference type="InterPro" id="IPR000182">
    <property type="entry name" value="GNAT_dom"/>
</dbReference>
<evidence type="ECO:0000313" key="6">
    <source>
        <dbReference type="EMBL" id="RJT85275.1"/>
    </source>
</evidence>
<dbReference type="PROSITE" id="PS51186">
    <property type="entry name" value="GNAT"/>
    <property type="match status" value="1"/>
</dbReference>
<reference evidence="6 7" key="1">
    <citation type="submission" date="2018-09" db="EMBL/GenBank/DDBJ databases">
        <title>Novel species of Cryobacterium.</title>
        <authorList>
            <person name="Liu Q."/>
            <person name="Xin Y.-H."/>
        </authorList>
    </citation>
    <scope>NUCLEOTIDE SEQUENCE [LARGE SCALE GENOMIC DNA]</scope>
    <source>
        <strain evidence="6 7">Hh39</strain>
    </source>
</reference>
<dbReference type="InterPro" id="IPR051554">
    <property type="entry name" value="Acetyltransferase_Eis"/>
</dbReference>
<dbReference type="Pfam" id="PF17668">
    <property type="entry name" value="Acetyltransf_17"/>
    <property type="match status" value="1"/>
</dbReference>
<dbReference type="Pfam" id="PF13527">
    <property type="entry name" value="Acetyltransf_9"/>
    <property type="match status" value="1"/>
</dbReference>
<dbReference type="OrthoDB" id="8399956at2"/>
<feature type="binding site" evidence="4">
    <location>
        <begin position="148"/>
        <end position="149"/>
    </location>
    <ligand>
        <name>acetyl-CoA</name>
        <dbReference type="ChEBI" id="CHEBI:57288"/>
    </ligand>
</feature>
<dbReference type="SUPFAM" id="SSF55718">
    <property type="entry name" value="SCP-like"/>
    <property type="match status" value="1"/>
</dbReference>
<dbReference type="InterPro" id="IPR025559">
    <property type="entry name" value="Eis_dom"/>
</dbReference>
<proteinExistence type="inferred from homology"/>
<dbReference type="InterPro" id="IPR036527">
    <property type="entry name" value="SCP2_sterol-bd_dom_sf"/>
</dbReference>
<dbReference type="NCBIfam" id="NF002367">
    <property type="entry name" value="PRK01346.1-4"/>
    <property type="match status" value="1"/>
</dbReference>
<dbReference type="RefSeq" id="WP_119976497.1">
    <property type="nucleotide sequence ID" value="NZ_JBHSQA010000004.1"/>
</dbReference>
<evidence type="ECO:0000259" key="5">
    <source>
        <dbReference type="PROSITE" id="PS51186"/>
    </source>
</evidence>
<dbReference type="InterPro" id="IPR022902">
    <property type="entry name" value="NAcTrfase_Eis"/>
</dbReference>
<dbReference type="SUPFAM" id="SSF55729">
    <property type="entry name" value="Acyl-CoA N-acyltransferases (Nat)"/>
    <property type="match status" value="1"/>
</dbReference>
<protein>
    <submittedName>
        <fullName evidence="6">GNAT family N-acetyltransferase</fullName>
    </submittedName>
</protein>
<comment type="similarity">
    <text evidence="1 4">Belongs to the acetyltransferase Eis family.</text>
</comment>
<keyword evidence="7" id="KW-1185">Reference proteome</keyword>
<dbReference type="GO" id="GO:0034069">
    <property type="term" value="F:aminoglycoside N-acetyltransferase activity"/>
    <property type="evidence" value="ECO:0007669"/>
    <property type="project" value="TreeGrafter"/>
</dbReference>
<dbReference type="PANTHER" id="PTHR37817">
    <property type="entry name" value="N-ACETYLTRANSFERASE EIS"/>
    <property type="match status" value="1"/>
</dbReference>
<feature type="active site" description="Proton donor" evidence="4">
    <location>
        <position position="153"/>
    </location>
</feature>
<feature type="domain" description="N-acetyltransferase" evidence="5">
    <location>
        <begin position="24"/>
        <end position="179"/>
    </location>
</feature>
<dbReference type="AlphaFoldDB" id="A0A3A5MA86"/>
<dbReference type="Proteomes" id="UP000272015">
    <property type="component" value="Unassembled WGS sequence"/>
</dbReference>
<dbReference type="GO" id="GO:0030649">
    <property type="term" value="P:aminoglycoside antibiotic catabolic process"/>
    <property type="evidence" value="ECO:0007669"/>
    <property type="project" value="TreeGrafter"/>
</dbReference>
<feature type="binding site" evidence="4">
    <location>
        <begin position="120"/>
        <end position="125"/>
    </location>
    <ligand>
        <name>acetyl-CoA</name>
        <dbReference type="ChEBI" id="CHEBI:57288"/>
    </ligand>
</feature>
<feature type="binding site" evidence="4">
    <location>
        <begin position="112"/>
        <end position="114"/>
    </location>
    <ligand>
        <name>acetyl-CoA</name>
        <dbReference type="ChEBI" id="CHEBI:57288"/>
    </ligand>
</feature>